<dbReference type="NCBIfam" id="TIGR00687">
    <property type="entry name" value="pyridox_kin"/>
    <property type="match status" value="1"/>
</dbReference>
<dbReference type="InterPro" id="IPR029056">
    <property type="entry name" value="Ribokinase-like"/>
</dbReference>
<dbReference type="Gene3D" id="3.40.1190.20">
    <property type="match status" value="1"/>
</dbReference>
<dbReference type="SUPFAM" id="SSF53613">
    <property type="entry name" value="Ribokinase-like"/>
    <property type="match status" value="1"/>
</dbReference>
<evidence type="ECO:0000256" key="2">
    <source>
        <dbReference type="ARBA" id="ARBA00012104"/>
    </source>
</evidence>
<evidence type="ECO:0000256" key="4">
    <source>
        <dbReference type="ARBA" id="ARBA00022741"/>
    </source>
</evidence>
<dbReference type="GO" id="GO:0009443">
    <property type="term" value="P:pyridoxal 5'-phosphate salvage"/>
    <property type="evidence" value="ECO:0007669"/>
    <property type="project" value="InterPro"/>
</dbReference>
<evidence type="ECO:0000256" key="6">
    <source>
        <dbReference type="ARBA" id="ARBA00022840"/>
    </source>
</evidence>
<dbReference type="EMBL" id="JAACJJ010000042">
    <property type="protein sequence ID" value="KAF5316673.1"/>
    <property type="molecule type" value="Genomic_DNA"/>
</dbReference>
<dbReference type="AlphaFoldDB" id="A0A8H5B5Y2"/>
<gene>
    <name evidence="8" type="ORF">D9619_006229</name>
</gene>
<keyword evidence="6" id="KW-0067">ATP-binding</keyword>
<keyword evidence="3" id="KW-0808">Transferase</keyword>
<dbReference type="InterPro" id="IPR013749">
    <property type="entry name" value="PM/HMP-P_kinase-1"/>
</dbReference>
<dbReference type="CDD" id="cd01173">
    <property type="entry name" value="pyridoxal_pyridoxamine_kinase"/>
    <property type="match status" value="1"/>
</dbReference>
<proteinExistence type="inferred from homology"/>
<evidence type="ECO:0000313" key="9">
    <source>
        <dbReference type="Proteomes" id="UP000567179"/>
    </source>
</evidence>
<sequence>MASSIVGAPERVLSIQSHVVFGYVGGKAAVFPLQCLGYDVDVVNTVNYSNHSGYGRSGGSKTTPEEFDSMMQVMEQNELLKPTRLLTGYIPGAAVLSAVEKTAAKLKHQRLSLIYLLDPVMGDAGRLYVAPDVIPVYRTMLPLATIITPNWFEVETLTEIELVDIPSLNRALEVLHKQYRVPHVVISSIPLKSWLLDALPEAIKPSEPTSAHLLCITSSYPPTRVASHGHTMNTERSVVHAQCVPLIPGYFSGVGDLFSALLLAHFHAEQEPEELFATPLSAAVSQALTKTHAILKVTQAQADTLPEEERLPTDDELDAKDPLRKIRRMRGRELALVRGQDLIRGVGITHVRDMMHWDNFWDLC</sequence>
<dbReference type="GO" id="GO:0005829">
    <property type="term" value="C:cytosol"/>
    <property type="evidence" value="ECO:0007669"/>
    <property type="project" value="TreeGrafter"/>
</dbReference>
<evidence type="ECO:0000256" key="3">
    <source>
        <dbReference type="ARBA" id="ARBA00022679"/>
    </source>
</evidence>
<evidence type="ECO:0000256" key="5">
    <source>
        <dbReference type="ARBA" id="ARBA00022777"/>
    </source>
</evidence>
<evidence type="ECO:0000313" key="8">
    <source>
        <dbReference type="EMBL" id="KAF5316673.1"/>
    </source>
</evidence>
<comment type="similarity">
    <text evidence="1">Belongs to the pyridoxine kinase family.</text>
</comment>
<dbReference type="Proteomes" id="UP000567179">
    <property type="component" value="Unassembled WGS sequence"/>
</dbReference>
<keyword evidence="5" id="KW-0418">Kinase</keyword>
<reference evidence="8 9" key="1">
    <citation type="journal article" date="2020" name="ISME J.">
        <title>Uncovering the hidden diversity of litter-decomposition mechanisms in mushroom-forming fungi.</title>
        <authorList>
            <person name="Floudas D."/>
            <person name="Bentzer J."/>
            <person name="Ahren D."/>
            <person name="Johansson T."/>
            <person name="Persson P."/>
            <person name="Tunlid A."/>
        </authorList>
    </citation>
    <scope>NUCLEOTIDE SEQUENCE [LARGE SCALE GENOMIC DNA]</scope>
    <source>
        <strain evidence="8 9">CBS 101986</strain>
    </source>
</reference>
<dbReference type="PANTHER" id="PTHR10534">
    <property type="entry name" value="PYRIDOXAL KINASE"/>
    <property type="match status" value="1"/>
</dbReference>
<dbReference type="OrthoDB" id="2104723at2759"/>
<protein>
    <recommendedName>
        <fullName evidence="2">pyridoxal kinase</fullName>
        <ecNumber evidence="2">2.7.1.35</ecNumber>
    </recommendedName>
</protein>
<dbReference type="GO" id="GO:0005524">
    <property type="term" value="F:ATP binding"/>
    <property type="evidence" value="ECO:0007669"/>
    <property type="project" value="UniProtKB-KW"/>
</dbReference>
<organism evidence="8 9">
    <name type="scientific">Psilocybe cf. subviscida</name>
    <dbReference type="NCBI Taxonomy" id="2480587"/>
    <lineage>
        <taxon>Eukaryota</taxon>
        <taxon>Fungi</taxon>
        <taxon>Dikarya</taxon>
        <taxon>Basidiomycota</taxon>
        <taxon>Agaricomycotina</taxon>
        <taxon>Agaricomycetes</taxon>
        <taxon>Agaricomycetidae</taxon>
        <taxon>Agaricales</taxon>
        <taxon>Agaricineae</taxon>
        <taxon>Strophariaceae</taxon>
        <taxon>Psilocybe</taxon>
    </lineage>
</organism>
<keyword evidence="4" id="KW-0547">Nucleotide-binding</keyword>
<evidence type="ECO:0000256" key="1">
    <source>
        <dbReference type="ARBA" id="ARBA00008805"/>
    </source>
</evidence>
<feature type="domain" description="Pyridoxamine kinase/Phosphomethylpyrimidine kinase" evidence="7">
    <location>
        <begin position="88"/>
        <end position="188"/>
    </location>
</feature>
<dbReference type="EC" id="2.7.1.35" evidence="2"/>
<dbReference type="InterPro" id="IPR004625">
    <property type="entry name" value="PyrdxlKinase"/>
</dbReference>
<dbReference type="PANTHER" id="PTHR10534:SF2">
    <property type="entry name" value="PYRIDOXAL KINASE"/>
    <property type="match status" value="1"/>
</dbReference>
<comment type="caution">
    <text evidence="8">The sequence shown here is derived from an EMBL/GenBank/DDBJ whole genome shotgun (WGS) entry which is preliminary data.</text>
</comment>
<name>A0A8H5B5Y2_9AGAR</name>
<keyword evidence="9" id="KW-1185">Reference proteome</keyword>
<dbReference type="Pfam" id="PF08543">
    <property type="entry name" value="Phos_pyr_kin"/>
    <property type="match status" value="1"/>
</dbReference>
<accession>A0A8H5B5Y2</accession>
<evidence type="ECO:0000259" key="7">
    <source>
        <dbReference type="Pfam" id="PF08543"/>
    </source>
</evidence>
<dbReference type="GO" id="GO:0008478">
    <property type="term" value="F:pyridoxal kinase activity"/>
    <property type="evidence" value="ECO:0007669"/>
    <property type="project" value="UniProtKB-EC"/>
</dbReference>